<reference evidence="8" key="1">
    <citation type="journal article" date="2019" name="Int. J. Syst. Evol. Microbiol.">
        <title>The Global Catalogue of Microorganisms (GCM) 10K type strain sequencing project: providing services to taxonomists for standard genome sequencing and annotation.</title>
        <authorList>
            <consortium name="The Broad Institute Genomics Platform"/>
            <consortium name="The Broad Institute Genome Sequencing Center for Infectious Disease"/>
            <person name="Wu L."/>
            <person name="Ma J."/>
        </authorList>
    </citation>
    <scope>NUCLEOTIDE SEQUENCE [LARGE SCALE GENOMIC DNA]</scope>
    <source>
        <strain evidence="8">WYCCWR 12678</strain>
    </source>
</reference>
<evidence type="ECO:0000313" key="8">
    <source>
        <dbReference type="Proteomes" id="UP001596002"/>
    </source>
</evidence>
<dbReference type="PANTHER" id="PTHR11142:SF0">
    <property type="entry name" value="TRNA PSEUDOURIDINE SYNTHASE-LIKE 1"/>
    <property type="match status" value="1"/>
</dbReference>
<evidence type="ECO:0000256" key="2">
    <source>
        <dbReference type="ARBA" id="ARBA00022694"/>
    </source>
</evidence>
<evidence type="ECO:0000256" key="5">
    <source>
        <dbReference type="RuleBase" id="RU003792"/>
    </source>
</evidence>
<gene>
    <name evidence="4 7" type="primary">truA</name>
    <name evidence="7" type="ORF">ACFO8Q_00660</name>
</gene>
<dbReference type="SUPFAM" id="SSF55120">
    <property type="entry name" value="Pseudouridine synthase"/>
    <property type="match status" value="1"/>
</dbReference>
<feature type="domain" description="Pseudouridine synthase I TruA alpha/beta" evidence="6">
    <location>
        <begin position="8"/>
        <end position="104"/>
    </location>
</feature>
<dbReference type="InterPro" id="IPR020095">
    <property type="entry name" value="PsdUridine_synth_TruA_C"/>
</dbReference>
<sequence>MRNIKLTVSYEGTDFHGFQVQPGLRTVQGELELALQKLTGEPVQVIGSGRTDAGVHAWGQIVNFHTASRIPTEKWAIALNVNLPQDLVVRAAEEVPESFHARFDAVGKIYRYQIDRGMFPDVFARRYAWHVPYLLDIEKMRKAAEYLVGELDFTSFCNAGTPLEDKVREIQQVTLVERGNLLSITVQGSGFLWNMVRIIAGTLTDVGKGRIDPERIPEMLQALDRTKAGVTAPAHGLTLIEVLYPRT</sequence>
<name>A0ABV9PWD4_9BACL</name>
<dbReference type="PIRSF" id="PIRSF001430">
    <property type="entry name" value="tRNA_psdUrid_synth"/>
    <property type="match status" value="1"/>
</dbReference>
<proteinExistence type="inferred from homology"/>
<keyword evidence="3 4" id="KW-0413">Isomerase</keyword>
<dbReference type="RefSeq" id="WP_380023515.1">
    <property type="nucleotide sequence ID" value="NZ_JBHSHC010000006.1"/>
</dbReference>
<dbReference type="EC" id="5.4.99.12" evidence="4"/>
<organism evidence="7 8">
    <name type="scientific">Effusibacillus consociatus</name>
    <dbReference type="NCBI Taxonomy" id="1117041"/>
    <lineage>
        <taxon>Bacteria</taxon>
        <taxon>Bacillati</taxon>
        <taxon>Bacillota</taxon>
        <taxon>Bacilli</taxon>
        <taxon>Bacillales</taxon>
        <taxon>Alicyclobacillaceae</taxon>
        <taxon>Effusibacillus</taxon>
    </lineage>
</organism>
<keyword evidence="8" id="KW-1185">Reference proteome</keyword>
<dbReference type="EMBL" id="JBHSHC010000006">
    <property type="protein sequence ID" value="MFC4765918.1"/>
    <property type="molecule type" value="Genomic_DNA"/>
</dbReference>
<dbReference type="Gene3D" id="3.30.70.660">
    <property type="entry name" value="Pseudouridine synthase I, catalytic domain, C-terminal subdomain"/>
    <property type="match status" value="1"/>
</dbReference>
<feature type="active site" description="Nucleophile" evidence="4">
    <location>
        <position position="52"/>
    </location>
</feature>
<dbReference type="GO" id="GO:0160147">
    <property type="term" value="F:tRNA pseudouridine(38-40) synthase activity"/>
    <property type="evidence" value="ECO:0007669"/>
    <property type="project" value="UniProtKB-EC"/>
</dbReference>
<comment type="catalytic activity">
    <reaction evidence="4 5">
        <text>uridine(38/39/40) in tRNA = pseudouridine(38/39/40) in tRNA</text>
        <dbReference type="Rhea" id="RHEA:22376"/>
        <dbReference type="Rhea" id="RHEA-COMP:10085"/>
        <dbReference type="Rhea" id="RHEA-COMP:10087"/>
        <dbReference type="ChEBI" id="CHEBI:65314"/>
        <dbReference type="ChEBI" id="CHEBI:65315"/>
        <dbReference type="EC" id="5.4.99.12"/>
    </reaction>
</comment>
<evidence type="ECO:0000256" key="4">
    <source>
        <dbReference type="HAMAP-Rule" id="MF_00171"/>
    </source>
</evidence>
<comment type="function">
    <text evidence="4">Formation of pseudouridine at positions 38, 39 and 40 in the anticodon stem and loop of transfer RNAs.</text>
</comment>
<dbReference type="CDD" id="cd02570">
    <property type="entry name" value="PseudoU_synth_EcTruA"/>
    <property type="match status" value="1"/>
</dbReference>
<feature type="domain" description="Pseudouridine synthase I TruA alpha/beta" evidence="6">
    <location>
        <begin position="143"/>
        <end position="245"/>
    </location>
</feature>
<dbReference type="InterPro" id="IPR020103">
    <property type="entry name" value="PsdUridine_synth_cat_dom_sf"/>
</dbReference>
<protein>
    <recommendedName>
        <fullName evidence="4">tRNA pseudouridine synthase A</fullName>
        <ecNumber evidence="4">5.4.99.12</ecNumber>
    </recommendedName>
    <alternativeName>
        <fullName evidence="4">tRNA pseudouridine(38-40) synthase</fullName>
    </alternativeName>
    <alternativeName>
        <fullName evidence="4">tRNA pseudouridylate synthase I</fullName>
    </alternativeName>
    <alternativeName>
        <fullName evidence="4">tRNA-uridine isomerase I</fullName>
    </alternativeName>
</protein>
<evidence type="ECO:0000256" key="3">
    <source>
        <dbReference type="ARBA" id="ARBA00023235"/>
    </source>
</evidence>
<dbReference type="NCBIfam" id="TIGR00071">
    <property type="entry name" value="hisT_truA"/>
    <property type="match status" value="1"/>
</dbReference>
<comment type="similarity">
    <text evidence="1 4 5">Belongs to the tRNA pseudouridine synthase TruA family.</text>
</comment>
<comment type="subunit">
    <text evidence="4">Homodimer.</text>
</comment>
<dbReference type="HAMAP" id="MF_00171">
    <property type="entry name" value="TruA"/>
    <property type="match status" value="1"/>
</dbReference>
<dbReference type="InterPro" id="IPR020094">
    <property type="entry name" value="TruA/RsuA/RluB/E/F_N"/>
</dbReference>
<accession>A0ABV9PWD4</accession>
<dbReference type="PANTHER" id="PTHR11142">
    <property type="entry name" value="PSEUDOURIDYLATE SYNTHASE"/>
    <property type="match status" value="1"/>
</dbReference>
<feature type="binding site" evidence="4">
    <location>
        <position position="110"/>
    </location>
    <ligand>
        <name>substrate</name>
    </ligand>
</feature>
<keyword evidence="2 4" id="KW-0819">tRNA processing</keyword>
<comment type="caution">
    <text evidence="7">The sequence shown here is derived from an EMBL/GenBank/DDBJ whole genome shotgun (WGS) entry which is preliminary data.</text>
</comment>
<comment type="caution">
    <text evidence="4">Lacks conserved residue(s) required for the propagation of feature annotation.</text>
</comment>
<dbReference type="InterPro" id="IPR001406">
    <property type="entry name" value="PsdUridine_synth_TruA"/>
</dbReference>
<dbReference type="Pfam" id="PF01416">
    <property type="entry name" value="PseudoU_synth_1"/>
    <property type="match status" value="2"/>
</dbReference>
<dbReference type="Proteomes" id="UP001596002">
    <property type="component" value="Unassembled WGS sequence"/>
</dbReference>
<dbReference type="Gene3D" id="3.30.70.580">
    <property type="entry name" value="Pseudouridine synthase I, catalytic domain, N-terminal subdomain"/>
    <property type="match status" value="1"/>
</dbReference>
<evidence type="ECO:0000313" key="7">
    <source>
        <dbReference type="EMBL" id="MFC4765918.1"/>
    </source>
</evidence>
<evidence type="ECO:0000256" key="1">
    <source>
        <dbReference type="ARBA" id="ARBA00009375"/>
    </source>
</evidence>
<evidence type="ECO:0000259" key="6">
    <source>
        <dbReference type="Pfam" id="PF01416"/>
    </source>
</evidence>
<dbReference type="InterPro" id="IPR020097">
    <property type="entry name" value="PsdUridine_synth_TruA_a/b_dom"/>
</dbReference>